<name>A0A2R4VVT6_9PROT</name>
<evidence type="ECO:0000313" key="1">
    <source>
        <dbReference type="EMBL" id="AWB08535.1"/>
    </source>
</evidence>
<evidence type="ECO:0008006" key="3">
    <source>
        <dbReference type="Google" id="ProtNLM"/>
    </source>
</evidence>
<dbReference type="Proteomes" id="UP000077405">
    <property type="component" value="Plasmid pYZ5"/>
</dbReference>
<geneLocation type="plasmid" evidence="1 2">
    <name>pYZ5</name>
</geneLocation>
<gene>
    <name evidence="1" type="ORF">A6A40_26435</name>
</gene>
<dbReference type="EMBL" id="CP028906">
    <property type="protein sequence ID" value="AWB08535.1"/>
    <property type="molecule type" value="Genomic_DNA"/>
</dbReference>
<accession>A0A2R4VVT6</accession>
<keyword evidence="2" id="KW-1185">Reference proteome</keyword>
<dbReference type="RefSeq" id="WP_108548792.1">
    <property type="nucleotide sequence ID" value="NZ_CP028906.1"/>
</dbReference>
<keyword evidence="1" id="KW-0614">Plasmid</keyword>
<dbReference type="AlphaFoldDB" id="A0A2R4VVT6"/>
<dbReference type="InterPro" id="IPR021254">
    <property type="entry name" value="DUF2806"/>
</dbReference>
<dbReference type="OrthoDB" id="886161at2"/>
<proteinExistence type="predicted"/>
<reference evidence="1 2" key="1">
    <citation type="submission" date="2018-04" db="EMBL/GenBank/DDBJ databases">
        <title>Complete genome sequence of the nitrogen-fixing bacterium Azospirillum humicireducens type strain SgZ-5.</title>
        <authorList>
            <person name="Yu Z."/>
        </authorList>
    </citation>
    <scope>NUCLEOTIDE SEQUENCE [LARGE SCALE GENOMIC DNA]</scope>
    <source>
        <strain evidence="1 2">SgZ-5</strain>
        <plasmid evidence="1 2">pYZ5</plasmid>
    </source>
</reference>
<dbReference type="KEGG" id="ahu:A6A40_26435"/>
<sequence length="355" mass="39182">MTDNLDQPSGNALTEISEAMGALTTGVPPAVQKTFWKAAGRIFTGMAEVPASYFEGKAAVIKAKYESEAAEIRAKHEARSNIIRHSGDAAASQFADPALTQRALEYHAADIVRGQKNRENIALIAAKALRETTDAENAQPSIDKEVDNEISDDWMNTFLKDASLKSITEVQELYGRILAGEVKSPGAFSLKTLQVVSTLEQRTAKIFQDFCNSSTDFGRVRIIDLGKHASENGLASYGLSYNNLSDLVDAGLVRAEFSEYTTIAKPTAKMFWSCNFAGRDVALVSIEESAEAEEKLQLKGPSLTQAGTELRRVVPMEPNKIYFEDFSKWLKDRNLRLMIMHPNERGSYNGRPFEI</sequence>
<protein>
    <recommendedName>
        <fullName evidence="3">DUF2806 domain-containing protein</fullName>
    </recommendedName>
</protein>
<dbReference type="Pfam" id="PF10987">
    <property type="entry name" value="DUF2806"/>
    <property type="match status" value="1"/>
</dbReference>
<evidence type="ECO:0000313" key="2">
    <source>
        <dbReference type="Proteomes" id="UP000077405"/>
    </source>
</evidence>
<organism evidence="1 2">
    <name type="scientific">Azospirillum humicireducens</name>
    <dbReference type="NCBI Taxonomy" id="1226968"/>
    <lineage>
        <taxon>Bacteria</taxon>
        <taxon>Pseudomonadati</taxon>
        <taxon>Pseudomonadota</taxon>
        <taxon>Alphaproteobacteria</taxon>
        <taxon>Rhodospirillales</taxon>
        <taxon>Azospirillaceae</taxon>
        <taxon>Azospirillum</taxon>
    </lineage>
</organism>